<keyword evidence="4" id="KW-1185">Reference proteome</keyword>
<dbReference type="AlphaFoldDB" id="A0A133U5X8"/>
<gene>
    <name evidence="3" type="ORF">AKJ62_02755</name>
</gene>
<dbReference type="Proteomes" id="UP000070589">
    <property type="component" value="Unassembled WGS sequence"/>
</dbReference>
<comment type="caution">
    <text evidence="3">The sequence shown here is derived from an EMBL/GenBank/DDBJ whole genome shotgun (WGS) entry which is preliminary data.</text>
</comment>
<name>A0A133U5X8_9EURY</name>
<reference evidence="3 4" key="1">
    <citation type="journal article" date="2016" name="Sci. Rep.">
        <title>Metabolic traits of an uncultured archaeal lineage -MSBL1- from brine pools of the Red Sea.</title>
        <authorList>
            <person name="Mwirichia R."/>
            <person name="Alam I."/>
            <person name="Rashid M."/>
            <person name="Vinu M."/>
            <person name="Ba-Alawi W."/>
            <person name="Anthony Kamau A."/>
            <person name="Kamanda Ngugi D."/>
            <person name="Goker M."/>
            <person name="Klenk H.P."/>
            <person name="Bajic V."/>
            <person name="Stingl U."/>
        </authorList>
    </citation>
    <scope>NUCLEOTIDE SEQUENCE [LARGE SCALE GENOMIC DNA]</scope>
    <source>
        <strain evidence="3">SCGC-AAA259D14</strain>
    </source>
</reference>
<proteinExistence type="predicted"/>
<organism evidence="3 4">
    <name type="scientific">candidate division MSBL1 archaeon SCGC-AAA259D14</name>
    <dbReference type="NCBI Taxonomy" id="1698261"/>
    <lineage>
        <taxon>Archaea</taxon>
        <taxon>Methanobacteriati</taxon>
        <taxon>Methanobacteriota</taxon>
        <taxon>candidate division MSBL1</taxon>
    </lineage>
</organism>
<dbReference type="InterPro" id="IPR027417">
    <property type="entry name" value="P-loop_NTPase"/>
</dbReference>
<dbReference type="EMBL" id="LHXL01000030">
    <property type="protein sequence ID" value="KXA89585.1"/>
    <property type="molecule type" value="Genomic_DNA"/>
</dbReference>
<feature type="region of interest" description="Disordered" evidence="1">
    <location>
        <begin position="180"/>
        <end position="220"/>
    </location>
</feature>
<evidence type="ECO:0000259" key="2">
    <source>
        <dbReference type="Pfam" id="PF08423"/>
    </source>
</evidence>
<evidence type="ECO:0000256" key="1">
    <source>
        <dbReference type="SAM" id="MobiDB-lite"/>
    </source>
</evidence>
<evidence type="ECO:0000313" key="4">
    <source>
        <dbReference type="Proteomes" id="UP000070589"/>
    </source>
</evidence>
<evidence type="ECO:0000313" key="3">
    <source>
        <dbReference type="EMBL" id="KXA89585.1"/>
    </source>
</evidence>
<sequence length="220" mass="24023">MRKTLKQRVTTGETLGEVERKDLIFDGRSSSPDVAHFLSVLALSGDTGFEPPVLWLDGSNSFDPYRVSELSRSLGLDPGRVLEEIYISRAFTCYQMKSLILNELEDAVERFGSGFTVITGLPELFSGSDLVEKEALRVFDPVIETLKSFRKSGPTLFLASPTGGEENMFITSLRSVSDHVLGPDQGESRAGNSSGDPSRIRRKNTGSGPPVGTRSLEEFG</sequence>
<accession>A0A133U5X8</accession>
<dbReference type="Pfam" id="PF08423">
    <property type="entry name" value="Rad51"/>
    <property type="match status" value="1"/>
</dbReference>
<dbReference type="Gene3D" id="3.40.50.300">
    <property type="entry name" value="P-loop containing nucleotide triphosphate hydrolases"/>
    <property type="match status" value="1"/>
</dbReference>
<protein>
    <recommendedName>
        <fullName evidence="2">Rad51-like C-terminal domain-containing protein</fullName>
    </recommendedName>
</protein>
<dbReference type="InterPro" id="IPR013632">
    <property type="entry name" value="Rad51_C"/>
</dbReference>
<feature type="domain" description="Rad51-like C-terminal" evidence="2">
    <location>
        <begin position="28"/>
        <end position="102"/>
    </location>
</feature>